<feature type="region of interest" description="Disordered" evidence="4">
    <location>
        <begin position="1"/>
        <end position="36"/>
    </location>
</feature>
<dbReference type="InterPro" id="IPR001254">
    <property type="entry name" value="Trypsin_dom"/>
</dbReference>
<dbReference type="Gene3D" id="2.40.10.10">
    <property type="entry name" value="Trypsin-like serine proteases"/>
    <property type="match status" value="1"/>
</dbReference>
<dbReference type="InterPro" id="IPR018114">
    <property type="entry name" value="TRYPSIN_HIS"/>
</dbReference>
<dbReference type="PROSITE" id="PS50240">
    <property type="entry name" value="TRYPSIN_DOM"/>
    <property type="match status" value="1"/>
</dbReference>
<keyword evidence="1" id="KW-1015">Disulfide bond</keyword>
<reference evidence="7" key="1">
    <citation type="journal article" date="2015" name="Proc. Natl. Acad. Sci. U.S.A.">
        <title>Genome sequence of the Asian Tiger mosquito, Aedes albopictus, reveals insights into its biology, genetics, and evolution.</title>
        <authorList>
            <person name="Chen X.G."/>
            <person name="Jiang X."/>
            <person name="Gu J."/>
            <person name="Xu M."/>
            <person name="Wu Y."/>
            <person name="Deng Y."/>
            <person name="Zhang C."/>
            <person name="Bonizzoni M."/>
            <person name="Dermauw W."/>
            <person name="Vontas J."/>
            <person name="Armbruster P."/>
            <person name="Huang X."/>
            <person name="Yang Y."/>
            <person name="Zhang H."/>
            <person name="He W."/>
            <person name="Peng H."/>
            <person name="Liu Y."/>
            <person name="Wu K."/>
            <person name="Chen J."/>
            <person name="Lirakis M."/>
            <person name="Topalis P."/>
            <person name="Van Leeuwen T."/>
            <person name="Hall A.B."/>
            <person name="Jiang X."/>
            <person name="Thorpe C."/>
            <person name="Mueller R.L."/>
            <person name="Sun C."/>
            <person name="Waterhouse R.M."/>
            <person name="Yan G."/>
            <person name="Tu Z.J."/>
            <person name="Fang X."/>
            <person name="James A.A."/>
        </authorList>
    </citation>
    <scope>NUCLEOTIDE SEQUENCE [LARGE SCALE GENOMIC DNA]</scope>
    <source>
        <strain evidence="7">Foshan</strain>
    </source>
</reference>
<sequence length="292" mass="32380">MVEPSYETSDEDEGNIHDSSTAFPTNSTTIHGNPPRPYKQVCGRQLVPFHRIVGGSNATFGRWPWQISIHRRKDNSAYTHHCGASLLNENWAITAAHCVHEIPKFEFQLRMGELDITSRRGPRRLVETVITHPNFDRLTLEYDLALLRFSAPVVFQPNVSPICLPDSNETFIGWTAFVTGWGALSEAGGPLATTLQEVSLPVMDNKICEMMYKSSGYDQSIPNIFICAGLSNGGRDACQGDSGGPMVIQRRDKRFLLAGIASWGGVCGAPNEPGVYTRVSEFLHWIEEIINT</sequence>
<dbReference type="PANTHER" id="PTHR24252:SF7">
    <property type="entry name" value="HYALIN"/>
    <property type="match status" value="1"/>
</dbReference>
<feature type="domain" description="Peptidase S1" evidence="5">
    <location>
        <begin position="52"/>
        <end position="291"/>
    </location>
</feature>
<dbReference type="CDD" id="cd00190">
    <property type="entry name" value="Tryp_SPc"/>
    <property type="match status" value="1"/>
</dbReference>
<keyword evidence="3" id="KW-0645">Protease</keyword>
<dbReference type="Pfam" id="PF00089">
    <property type="entry name" value="Trypsin"/>
    <property type="match status" value="1"/>
</dbReference>
<evidence type="ECO:0000313" key="7">
    <source>
        <dbReference type="Proteomes" id="UP000069940"/>
    </source>
</evidence>
<evidence type="ECO:0000256" key="2">
    <source>
        <dbReference type="ARBA" id="ARBA00024195"/>
    </source>
</evidence>
<dbReference type="InterPro" id="IPR033116">
    <property type="entry name" value="TRYPSIN_SER"/>
</dbReference>
<evidence type="ECO:0000256" key="4">
    <source>
        <dbReference type="SAM" id="MobiDB-lite"/>
    </source>
</evidence>
<keyword evidence="7" id="KW-1185">Reference proteome</keyword>
<reference evidence="6" key="2">
    <citation type="submission" date="2025-05" db="UniProtKB">
        <authorList>
            <consortium name="EnsemblMetazoa"/>
        </authorList>
    </citation>
    <scope>IDENTIFICATION</scope>
    <source>
        <strain evidence="6">Foshan</strain>
    </source>
</reference>
<protein>
    <recommendedName>
        <fullName evidence="5">Peptidase S1 domain-containing protein</fullName>
    </recommendedName>
</protein>
<dbReference type="InterPro" id="IPR043504">
    <property type="entry name" value="Peptidase_S1_PA_chymotrypsin"/>
</dbReference>
<dbReference type="Proteomes" id="UP000069940">
    <property type="component" value="Unassembled WGS sequence"/>
</dbReference>
<feature type="compositionally biased region" description="Polar residues" evidence="4">
    <location>
        <begin position="17"/>
        <end position="31"/>
    </location>
</feature>
<evidence type="ECO:0000256" key="3">
    <source>
        <dbReference type="RuleBase" id="RU363034"/>
    </source>
</evidence>
<proteinExistence type="inferred from homology"/>
<comment type="similarity">
    <text evidence="2">Belongs to the peptidase S1 family. CLIP subfamily.</text>
</comment>
<dbReference type="PRINTS" id="PR00722">
    <property type="entry name" value="CHYMOTRYPSIN"/>
</dbReference>
<dbReference type="SUPFAM" id="SSF50494">
    <property type="entry name" value="Trypsin-like serine proteases"/>
    <property type="match status" value="1"/>
</dbReference>
<evidence type="ECO:0000313" key="6">
    <source>
        <dbReference type="EnsemblMetazoa" id="AALFPA23_012854.P18547"/>
    </source>
</evidence>
<name>A0ABM1YWY9_AEDAL</name>
<dbReference type="RefSeq" id="XP_062703754.1">
    <property type="nucleotide sequence ID" value="XM_062847770.1"/>
</dbReference>
<dbReference type="SMART" id="SM00020">
    <property type="entry name" value="Tryp_SPc"/>
    <property type="match status" value="1"/>
</dbReference>
<dbReference type="InterPro" id="IPR009003">
    <property type="entry name" value="Peptidase_S1_PA"/>
</dbReference>
<dbReference type="GeneID" id="109419396"/>
<organism evidence="6 7">
    <name type="scientific">Aedes albopictus</name>
    <name type="common">Asian tiger mosquito</name>
    <name type="synonym">Stegomyia albopicta</name>
    <dbReference type="NCBI Taxonomy" id="7160"/>
    <lineage>
        <taxon>Eukaryota</taxon>
        <taxon>Metazoa</taxon>
        <taxon>Ecdysozoa</taxon>
        <taxon>Arthropoda</taxon>
        <taxon>Hexapoda</taxon>
        <taxon>Insecta</taxon>
        <taxon>Pterygota</taxon>
        <taxon>Neoptera</taxon>
        <taxon>Endopterygota</taxon>
        <taxon>Diptera</taxon>
        <taxon>Nematocera</taxon>
        <taxon>Culicoidea</taxon>
        <taxon>Culicidae</taxon>
        <taxon>Culicinae</taxon>
        <taxon>Aedini</taxon>
        <taxon>Aedes</taxon>
        <taxon>Stegomyia</taxon>
    </lineage>
</organism>
<accession>A0ABM1YWY9</accession>
<keyword evidence="3" id="KW-0378">Hydrolase</keyword>
<evidence type="ECO:0000259" key="5">
    <source>
        <dbReference type="PROSITE" id="PS50240"/>
    </source>
</evidence>
<dbReference type="InterPro" id="IPR001314">
    <property type="entry name" value="Peptidase_S1A"/>
</dbReference>
<dbReference type="EnsemblMetazoa" id="AALFPA23_012854.R18547">
    <property type="protein sequence ID" value="AALFPA23_012854.P18547"/>
    <property type="gene ID" value="AALFPA23_012854"/>
</dbReference>
<keyword evidence="3" id="KW-0720">Serine protease</keyword>
<dbReference type="PROSITE" id="PS00135">
    <property type="entry name" value="TRYPSIN_SER"/>
    <property type="match status" value="1"/>
</dbReference>
<dbReference type="PROSITE" id="PS00134">
    <property type="entry name" value="TRYPSIN_HIS"/>
    <property type="match status" value="1"/>
</dbReference>
<dbReference type="PANTHER" id="PTHR24252">
    <property type="entry name" value="ACROSIN-RELATED"/>
    <property type="match status" value="1"/>
</dbReference>
<evidence type="ECO:0000256" key="1">
    <source>
        <dbReference type="ARBA" id="ARBA00023157"/>
    </source>
</evidence>